<keyword evidence="3" id="KW-1185">Reference proteome</keyword>
<name>D8TPZ6_VOLCA</name>
<reference evidence="2 3" key="1">
    <citation type="journal article" date="2010" name="Science">
        <title>Genomic analysis of organismal complexity in the multicellular green alga Volvox carteri.</title>
        <authorList>
            <person name="Prochnik S.E."/>
            <person name="Umen J."/>
            <person name="Nedelcu A.M."/>
            <person name="Hallmann A."/>
            <person name="Miller S.M."/>
            <person name="Nishii I."/>
            <person name="Ferris P."/>
            <person name="Kuo A."/>
            <person name="Mitros T."/>
            <person name="Fritz-Laylin L.K."/>
            <person name="Hellsten U."/>
            <person name="Chapman J."/>
            <person name="Simakov O."/>
            <person name="Rensing S.A."/>
            <person name="Terry A."/>
            <person name="Pangilinan J."/>
            <person name="Kapitonov V."/>
            <person name="Jurka J."/>
            <person name="Salamov A."/>
            <person name="Shapiro H."/>
            <person name="Schmutz J."/>
            <person name="Grimwood J."/>
            <person name="Lindquist E."/>
            <person name="Lucas S."/>
            <person name="Grigoriev I.V."/>
            <person name="Schmitt R."/>
            <person name="Kirk D."/>
            <person name="Rokhsar D.S."/>
        </authorList>
    </citation>
    <scope>NUCLEOTIDE SEQUENCE [LARGE SCALE GENOMIC DNA]</scope>
    <source>
        <strain evidence="3">f. Nagariensis / Eve</strain>
    </source>
</reference>
<dbReference type="InParanoid" id="D8TPZ6"/>
<evidence type="ECO:0000313" key="2">
    <source>
        <dbReference type="EMBL" id="EFJ50446.1"/>
    </source>
</evidence>
<dbReference type="AlphaFoldDB" id="D8TPZ6"/>
<feature type="region of interest" description="Disordered" evidence="1">
    <location>
        <begin position="1"/>
        <end position="25"/>
    </location>
</feature>
<dbReference type="Proteomes" id="UP000001058">
    <property type="component" value="Unassembled WGS sequence"/>
</dbReference>
<dbReference type="EMBL" id="GL378331">
    <property type="protein sequence ID" value="EFJ50446.1"/>
    <property type="molecule type" value="Genomic_DNA"/>
</dbReference>
<dbReference type="GeneID" id="9625176"/>
<sequence length="206" mass="21436">MQYHEKQQQRQDKEKEKGAGPGGQCRVAVAGSDQWWWEDDTLEHDRHCLPLAPLSCLNAAPGAAQSLEEVEALLGPLAAPRKPQRNTYALQVALKVPAVKQVMSTTRAPSVTLRGPSPPPPPLLPVLGAVATAVVEEAAVAAAAATGGVGSAVSQGGLGLDLRTTGSLPHMLPSCMESSAVLSTSPSTFSSEKATMPGNDTLKCVR</sequence>
<organism evidence="3">
    <name type="scientific">Volvox carteri f. nagariensis</name>
    <dbReference type="NCBI Taxonomy" id="3068"/>
    <lineage>
        <taxon>Eukaryota</taxon>
        <taxon>Viridiplantae</taxon>
        <taxon>Chlorophyta</taxon>
        <taxon>core chlorophytes</taxon>
        <taxon>Chlorophyceae</taxon>
        <taxon>CS clade</taxon>
        <taxon>Chlamydomonadales</taxon>
        <taxon>Volvocaceae</taxon>
        <taxon>Volvox</taxon>
    </lineage>
</organism>
<proteinExistence type="predicted"/>
<feature type="region of interest" description="Disordered" evidence="1">
    <location>
        <begin position="187"/>
        <end position="206"/>
    </location>
</feature>
<gene>
    <name evidence="2" type="ORF">VOLCADRAFT_88800</name>
</gene>
<feature type="compositionally biased region" description="Basic and acidic residues" evidence="1">
    <location>
        <begin position="1"/>
        <end position="18"/>
    </location>
</feature>
<dbReference type="KEGG" id="vcn:VOLCADRAFT_88800"/>
<accession>D8TPZ6</accession>
<evidence type="ECO:0000313" key="3">
    <source>
        <dbReference type="Proteomes" id="UP000001058"/>
    </source>
</evidence>
<evidence type="ECO:0000256" key="1">
    <source>
        <dbReference type="SAM" id="MobiDB-lite"/>
    </source>
</evidence>
<dbReference type="RefSeq" id="XP_002948571.1">
    <property type="nucleotide sequence ID" value="XM_002948525.1"/>
</dbReference>
<protein>
    <submittedName>
        <fullName evidence="2">Uncharacterized protein</fullName>
    </submittedName>
</protein>